<feature type="domain" description="FtsX extracellular" evidence="15">
    <location>
        <begin position="77"/>
        <end position="152"/>
    </location>
</feature>
<name>A0ABV4BBA9_9GAMM</name>
<feature type="transmembrane region" description="Helical" evidence="13">
    <location>
        <begin position="243"/>
        <end position="264"/>
    </location>
</feature>
<comment type="caution">
    <text evidence="16">The sequence shown here is derived from an EMBL/GenBank/DDBJ whole genome shotgun (WGS) entry which is preliminary data.</text>
</comment>
<feature type="transmembrane region" description="Helical" evidence="13">
    <location>
        <begin position="41"/>
        <end position="61"/>
    </location>
</feature>
<protein>
    <recommendedName>
        <fullName evidence="4 12">Cell division protein FtsX</fullName>
    </recommendedName>
</protein>
<evidence type="ECO:0000256" key="3">
    <source>
        <dbReference type="ARBA" id="ARBA00011160"/>
    </source>
</evidence>
<gene>
    <name evidence="16" type="primary">ftsX</name>
    <name evidence="16" type="ORF">ABC977_03070</name>
</gene>
<evidence type="ECO:0000313" key="17">
    <source>
        <dbReference type="Proteomes" id="UP001564408"/>
    </source>
</evidence>
<dbReference type="PROSITE" id="PS51257">
    <property type="entry name" value="PROKAR_LIPOPROTEIN"/>
    <property type="match status" value="1"/>
</dbReference>
<proteinExistence type="inferred from homology"/>
<dbReference type="InterPro" id="IPR004513">
    <property type="entry name" value="FtsX"/>
</dbReference>
<comment type="function">
    <text evidence="12">Part of the ABC transporter FtsEX involved in cellular division.</text>
</comment>
<comment type="subcellular location">
    <subcellularLocation>
        <location evidence="1">Cell inner membrane</location>
        <topology evidence="1">Multi-pass membrane protein</topology>
    </subcellularLocation>
</comment>
<dbReference type="Proteomes" id="UP001564408">
    <property type="component" value="Unassembled WGS sequence"/>
</dbReference>
<dbReference type="PANTHER" id="PTHR47755:SF1">
    <property type="entry name" value="CELL DIVISION PROTEIN FTSX"/>
    <property type="match status" value="1"/>
</dbReference>
<dbReference type="NCBIfam" id="TIGR00439">
    <property type="entry name" value="FtsX_Gneg"/>
    <property type="match status" value="1"/>
</dbReference>
<evidence type="ECO:0000256" key="6">
    <source>
        <dbReference type="ARBA" id="ARBA00022519"/>
    </source>
</evidence>
<dbReference type="PANTHER" id="PTHR47755">
    <property type="entry name" value="CELL DIVISION PROTEIN FTSX"/>
    <property type="match status" value="1"/>
</dbReference>
<dbReference type="InterPro" id="IPR040690">
    <property type="entry name" value="FtsX_ECD"/>
</dbReference>
<feature type="transmembrane region" description="Helical" evidence="13">
    <location>
        <begin position="284"/>
        <end position="308"/>
    </location>
</feature>
<evidence type="ECO:0000256" key="11">
    <source>
        <dbReference type="ARBA" id="ARBA00023306"/>
    </source>
</evidence>
<sequence>MTGRRRRTARLHELPKVWLRHQAQNALAALGCLLRAPLPTLMTVAVLGIALALPGGLYLLTANIKLLATGWERETALSAFLTPDTTDVEAARLADRLREHAEIAEVRVITSEEALAEFRAYSGLDDVLAGLPANPLPAILSVFPMSSPDEAASRERLARMLDALPETDLVRHDAHWAQRFEALVALAERAVTILSVMLALALLMIIGNTIRLEIENRRDEIQIMELVGATHAFIRRPFLYAGAWYGLLGGLVACALVVIGLLLLQGPVSQVAALYQARFPLFSVSLPALFSMLVGGTLLGYLGSWLAVSRHLRAIQPI</sequence>
<keyword evidence="7 12" id="KW-0132">Cell division</keyword>
<keyword evidence="10 12" id="KW-0472">Membrane</keyword>
<dbReference type="EMBL" id="JBDKXB010000003">
    <property type="protein sequence ID" value="MEY6431385.1"/>
    <property type="molecule type" value="Genomic_DNA"/>
</dbReference>
<evidence type="ECO:0000259" key="15">
    <source>
        <dbReference type="Pfam" id="PF18075"/>
    </source>
</evidence>
<evidence type="ECO:0000256" key="10">
    <source>
        <dbReference type="ARBA" id="ARBA00023136"/>
    </source>
</evidence>
<dbReference type="PIRSF" id="PIRSF003097">
    <property type="entry name" value="FtsX"/>
    <property type="match status" value="1"/>
</dbReference>
<dbReference type="Pfam" id="PF18075">
    <property type="entry name" value="FtsX_ECD"/>
    <property type="match status" value="1"/>
</dbReference>
<evidence type="ECO:0000256" key="1">
    <source>
        <dbReference type="ARBA" id="ARBA00004429"/>
    </source>
</evidence>
<evidence type="ECO:0000256" key="9">
    <source>
        <dbReference type="ARBA" id="ARBA00022989"/>
    </source>
</evidence>
<evidence type="ECO:0000256" key="12">
    <source>
        <dbReference type="PIRNR" id="PIRNR003097"/>
    </source>
</evidence>
<evidence type="ECO:0000256" key="5">
    <source>
        <dbReference type="ARBA" id="ARBA00022475"/>
    </source>
</evidence>
<evidence type="ECO:0000313" key="16">
    <source>
        <dbReference type="EMBL" id="MEY6431385.1"/>
    </source>
</evidence>
<evidence type="ECO:0000256" key="2">
    <source>
        <dbReference type="ARBA" id="ARBA00007379"/>
    </source>
</evidence>
<keyword evidence="11 12" id="KW-0131">Cell cycle</keyword>
<dbReference type="InterPro" id="IPR047590">
    <property type="entry name" value="FtsX_proteobact-type"/>
</dbReference>
<dbReference type="Gene3D" id="3.30.70.3040">
    <property type="match status" value="1"/>
</dbReference>
<dbReference type="Pfam" id="PF02687">
    <property type="entry name" value="FtsX"/>
    <property type="match status" value="1"/>
</dbReference>
<dbReference type="InterPro" id="IPR003838">
    <property type="entry name" value="ABC3_permease_C"/>
</dbReference>
<accession>A0ABV4BBA9</accession>
<comment type="subunit">
    <text evidence="3">Forms a membrane-associated complex with FtsE.</text>
</comment>
<feature type="transmembrane region" description="Helical" evidence="13">
    <location>
        <begin position="190"/>
        <end position="210"/>
    </location>
</feature>
<evidence type="ECO:0000256" key="8">
    <source>
        <dbReference type="ARBA" id="ARBA00022692"/>
    </source>
</evidence>
<keyword evidence="17" id="KW-1185">Reference proteome</keyword>
<evidence type="ECO:0000256" key="4">
    <source>
        <dbReference type="ARBA" id="ARBA00021907"/>
    </source>
</evidence>
<keyword evidence="8 13" id="KW-0812">Transmembrane</keyword>
<evidence type="ECO:0000259" key="14">
    <source>
        <dbReference type="Pfam" id="PF02687"/>
    </source>
</evidence>
<keyword evidence="9 13" id="KW-1133">Transmembrane helix</keyword>
<evidence type="ECO:0000256" key="7">
    <source>
        <dbReference type="ARBA" id="ARBA00022618"/>
    </source>
</evidence>
<keyword evidence="6 12" id="KW-0997">Cell inner membrane</keyword>
<organism evidence="16 17">
    <name type="scientific">Thioalkalicoccus limnaeus</name>
    <dbReference type="NCBI Taxonomy" id="120681"/>
    <lineage>
        <taxon>Bacteria</taxon>
        <taxon>Pseudomonadati</taxon>
        <taxon>Pseudomonadota</taxon>
        <taxon>Gammaproteobacteria</taxon>
        <taxon>Chromatiales</taxon>
        <taxon>Chromatiaceae</taxon>
        <taxon>Thioalkalicoccus</taxon>
    </lineage>
</organism>
<keyword evidence="5 12" id="KW-1003">Cell membrane</keyword>
<feature type="domain" description="ABC3 transporter permease C-terminal" evidence="14">
    <location>
        <begin position="193"/>
        <end position="312"/>
    </location>
</feature>
<evidence type="ECO:0000256" key="13">
    <source>
        <dbReference type="SAM" id="Phobius"/>
    </source>
</evidence>
<comment type="similarity">
    <text evidence="2 12">Belongs to the ABC-4 integral membrane protein family. FtsX subfamily.</text>
</comment>
<reference evidence="16 17" key="1">
    <citation type="submission" date="2024-05" db="EMBL/GenBank/DDBJ databases">
        <title>Genome Sequence and Characterization of the New Strain Purple Sulfur Bacterium of Genus Thioalkalicoccus.</title>
        <authorList>
            <person name="Bryantseva I.A."/>
            <person name="Kyndt J.A."/>
            <person name="Imhoff J.F."/>
        </authorList>
    </citation>
    <scope>NUCLEOTIDE SEQUENCE [LARGE SCALE GENOMIC DNA]</scope>
    <source>
        <strain evidence="16 17">Um2</strain>
    </source>
</reference>
<dbReference type="RefSeq" id="WP_369665772.1">
    <property type="nucleotide sequence ID" value="NZ_JBDKXB010000003.1"/>
</dbReference>